<dbReference type="EMBL" id="JACRSY010000005">
    <property type="protein sequence ID" value="MBC8578782.1"/>
    <property type="molecule type" value="Genomic_DNA"/>
</dbReference>
<sequence>MGYKDERMRMGITIILTCLMVELLVFGGFGIAVPIVVAAFYIGVIFLYKSKGPVSLIFKDKLFIPIILLALSFSIFSNELLKFFNCVFLAALMVLQLGGLFERNTYERYSVKWFWHAGMLALTMPFQNWGIGLKSIKQDEELVSSKKMQLVGKIGIGCVIGIPILLIAGNLLIGADAAFEGMMDLIIRNLYIDVDVEDIVVRIVSFTIIFFPLMGFLYGLTHEKKEESRGRGLDKKEAWSLEVEIDNKVPATQYERGLDFTIVMTVSTLLGMLYLLYCFAQLSYFVSAFQSILPESYTYAEYARRGFFEMLPIACLNLGVIAGITLFTKGRSEAKKRKWMKGYTFFFIGFTLFIIVTALSKMAMYMNNYGLTLKRIYVTWFLVLCILVLGLITLKICREKVRLCKSLFIIFTVMYLGLNYMNPDYQVAHHNADLYLEKGKDTVEDFYGLSLSAVGPLLDMKIVENDDYEYCVRNYEECVNFVSKWQQWNLSYAHAAQLFKEQNHTNQ</sequence>
<gene>
    <name evidence="2" type="ORF">H8718_04460</name>
</gene>
<feature type="transmembrane region" description="Helical" evidence="1">
    <location>
        <begin position="56"/>
        <end position="76"/>
    </location>
</feature>
<name>A0A926ICK4_9FIRM</name>
<keyword evidence="1" id="KW-0812">Transmembrane</keyword>
<keyword evidence="3" id="KW-1185">Reference proteome</keyword>
<feature type="transmembrane region" description="Helical" evidence="1">
    <location>
        <begin position="83"/>
        <end position="101"/>
    </location>
</feature>
<keyword evidence="1" id="KW-1133">Transmembrane helix</keyword>
<evidence type="ECO:0000313" key="3">
    <source>
        <dbReference type="Proteomes" id="UP000655830"/>
    </source>
</evidence>
<feature type="transmembrane region" description="Helical" evidence="1">
    <location>
        <begin position="154"/>
        <end position="179"/>
    </location>
</feature>
<organism evidence="2 3">
    <name type="scientific">Zhenhengia yiwuensis</name>
    <dbReference type="NCBI Taxonomy" id="2763666"/>
    <lineage>
        <taxon>Bacteria</taxon>
        <taxon>Bacillati</taxon>
        <taxon>Bacillota</taxon>
        <taxon>Clostridia</taxon>
        <taxon>Lachnospirales</taxon>
        <taxon>Lachnospiraceae</taxon>
        <taxon>Zhenhengia</taxon>
    </lineage>
</organism>
<dbReference type="Proteomes" id="UP000655830">
    <property type="component" value="Unassembled WGS sequence"/>
</dbReference>
<dbReference type="Pfam" id="PF13687">
    <property type="entry name" value="DUF4153"/>
    <property type="match status" value="1"/>
</dbReference>
<feature type="transmembrane region" description="Helical" evidence="1">
    <location>
        <begin position="340"/>
        <end position="364"/>
    </location>
</feature>
<feature type="transmembrane region" description="Helical" evidence="1">
    <location>
        <begin position="306"/>
        <end position="328"/>
    </location>
</feature>
<accession>A0A926ICK4</accession>
<evidence type="ECO:0000256" key="1">
    <source>
        <dbReference type="SAM" id="Phobius"/>
    </source>
</evidence>
<feature type="transmembrane region" description="Helical" evidence="1">
    <location>
        <begin position="376"/>
        <end position="396"/>
    </location>
</feature>
<proteinExistence type="predicted"/>
<dbReference type="AlphaFoldDB" id="A0A926ICK4"/>
<dbReference type="RefSeq" id="WP_249331848.1">
    <property type="nucleotide sequence ID" value="NZ_JACRSY010000005.1"/>
</dbReference>
<feature type="transmembrane region" description="Helical" evidence="1">
    <location>
        <begin position="113"/>
        <end position="133"/>
    </location>
</feature>
<protein>
    <submittedName>
        <fullName evidence="2">DUF4173 domain-containing protein</fullName>
    </submittedName>
</protein>
<evidence type="ECO:0000313" key="2">
    <source>
        <dbReference type="EMBL" id="MBC8578782.1"/>
    </source>
</evidence>
<reference evidence="2" key="1">
    <citation type="submission" date="2020-08" db="EMBL/GenBank/DDBJ databases">
        <title>Genome public.</title>
        <authorList>
            <person name="Liu C."/>
            <person name="Sun Q."/>
        </authorList>
    </citation>
    <scope>NUCLEOTIDE SEQUENCE</scope>
    <source>
        <strain evidence="2">NSJ-12</strain>
    </source>
</reference>
<comment type="caution">
    <text evidence="2">The sequence shown here is derived from an EMBL/GenBank/DDBJ whole genome shotgun (WGS) entry which is preliminary data.</text>
</comment>
<dbReference type="InterPro" id="IPR025291">
    <property type="entry name" value="DUF4153"/>
</dbReference>
<feature type="transmembrane region" description="Helical" evidence="1">
    <location>
        <begin position="403"/>
        <end position="421"/>
    </location>
</feature>
<feature type="transmembrane region" description="Helical" evidence="1">
    <location>
        <begin position="199"/>
        <end position="221"/>
    </location>
</feature>
<feature type="transmembrane region" description="Helical" evidence="1">
    <location>
        <begin position="12"/>
        <end position="44"/>
    </location>
</feature>
<keyword evidence="1" id="KW-0472">Membrane</keyword>
<feature type="transmembrane region" description="Helical" evidence="1">
    <location>
        <begin position="262"/>
        <end position="286"/>
    </location>
</feature>